<evidence type="ECO:0000313" key="3">
    <source>
        <dbReference type="Proteomes" id="UP001177023"/>
    </source>
</evidence>
<evidence type="ECO:0000313" key="2">
    <source>
        <dbReference type="EMBL" id="CAJ0579551.1"/>
    </source>
</evidence>
<comment type="caution">
    <text evidence="2">The sequence shown here is derived from an EMBL/GenBank/DDBJ whole genome shotgun (WGS) entry which is preliminary data.</text>
</comment>
<organism evidence="2 3">
    <name type="scientific">Mesorhabditis spiculigera</name>
    <dbReference type="NCBI Taxonomy" id="96644"/>
    <lineage>
        <taxon>Eukaryota</taxon>
        <taxon>Metazoa</taxon>
        <taxon>Ecdysozoa</taxon>
        <taxon>Nematoda</taxon>
        <taxon>Chromadorea</taxon>
        <taxon>Rhabditida</taxon>
        <taxon>Rhabditina</taxon>
        <taxon>Rhabditomorpha</taxon>
        <taxon>Rhabditoidea</taxon>
        <taxon>Rhabditidae</taxon>
        <taxon>Mesorhabditinae</taxon>
        <taxon>Mesorhabditis</taxon>
    </lineage>
</organism>
<dbReference type="AlphaFoldDB" id="A0AA36D2N9"/>
<accession>A0AA36D2N9</accession>
<feature type="region of interest" description="Disordered" evidence="1">
    <location>
        <begin position="311"/>
        <end position="375"/>
    </location>
</feature>
<dbReference type="Proteomes" id="UP001177023">
    <property type="component" value="Unassembled WGS sequence"/>
</dbReference>
<protein>
    <submittedName>
        <fullName evidence="2">Uncharacterized protein</fullName>
    </submittedName>
</protein>
<feature type="compositionally biased region" description="Low complexity" evidence="1">
    <location>
        <begin position="324"/>
        <end position="333"/>
    </location>
</feature>
<name>A0AA36D2N9_9BILA</name>
<gene>
    <name evidence="2" type="ORF">MSPICULIGERA_LOCUS17765</name>
</gene>
<evidence type="ECO:0000256" key="1">
    <source>
        <dbReference type="SAM" id="MobiDB-lite"/>
    </source>
</evidence>
<keyword evidence="3" id="KW-1185">Reference proteome</keyword>
<feature type="compositionally biased region" description="Basic and acidic residues" evidence="1">
    <location>
        <begin position="346"/>
        <end position="359"/>
    </location>
</feature>
<feature type="non-terminal residue" evidence="2">
    <location>
        <position position="1"/>
    </location>
</feature>
<proteinExistence type="predicted"/>
<sequence>MMRRVEAAYVDFGRCSNAESVAKMELSTDLVKSTLQLRADDAVERWQEMREEKKEAYERYWRLASAATAQTLGQVETKEQLVRDFERANYGKKPRTVPRLAQVPSAVDFKPYYKKRDFDGAYYRMPDDSDTEVTTSENPSEAIRRVEAAYLDFGRCSAEESAATSVLATETLTSAEHDVPALPKWFQLALCEGERQARELYETATIKDLAKVVKRTLRERVDDAKERWEETQEETKEAFERYLNLKDDTKRCKYKQADCRKDTLELYSNFNEMFLPEPKARFVQVSAHEFLPAPPAATSEEALSVKPATVKSGLNVGPIPTIINANKSNNSTSPKKKDRKSPNKSNKADESKKTDKESQFPEEDDNGGGDPMMRV</sequence>
<dbReference type="EMBL" id="CATQJA010002657">
    <property type="protein sequence ID" value="CAJ0579551.1"/>
    <property type="molecule type" value="Genomic_DNA"/>
</dbReference>
<reference evidence="2" key="1">
    <citation type="submission" date="2023-06" db="EMBL/GenBank/DDBJ databases">
        <authorList>
            <person name="Delattre M."/>
        </authorList>
    </citation>
    <scope>NUCLEOTIDE SEQUENCE</scope>
    <source>
        <strain evidence="2">AF72</strain>
    </source>
</reference>